<evidence type="ECO:0000259" key="4">
    <source>
        <dbReference type="PROSITE" id="PS50305"/>
    </source>
</evidence>
<dbReference type="PANTHER" id="PTHR11085:SF10">
    <property type="entry name" value="NAD-DEPENDENT PROTEIN DEACYLASE SIRTUIN-5, MITOCHONDRIAL-RELATED"/>
    <property type="match status" value="1"/>
</dbReference>
<keyword evidence="2" id="KW-0520">NAD</keyword>
<dbReference type="Proteomes" id="UP000582659">
    <property type="component" value="Unassembled WGS sequence"/>
</dbReference>
<dbReference type="Gene3D" id="3.30.1600.10">
    <property type="entry name" value="SIR2/SIRT2 'Small Domain"/>
    <property type="match status" value="1"/>
</dbReference>
<keyword evidence="1" id="KW-0808">Transferase</keyword>
<feature type="domain" description="Deacetylase sirtuin-type" evidence="4">
    <location>
        <begin position="13"/>
        <end position="292"/>
    </location>
</feature>
<dbReference type="EMBL" id="CAJFCV020000006">
    <property type="protein sequence ID" value="CAG9130683.1"/>
    <property type="molecule type" value="Genomic_DNA"/>
</dbReference>
<gene>
    <name evidence="5" type="ORF">BXYJ_LOCUS14819</name>
</gene>
<dbReference type="InterPro" id="IPR026591">
    <property type="entry name" value="Sirtuin_cat_small_dom_sf"/>
</dbReference>
<evidence type="ECO:0000313" key="6">
    <source>
        <dbReference type="Proteomes" id="UP000095284"/>
    </source>
</evidence>
<dbReference type="PROSITE" id="PS50305">
    <property type="entry name" value="SIRTUIN"/>
    <property type="match status" value="1"/>
</dbReference>
<sequence>MTSMVSKFIPKAPPLDTVILKKIQGFVDQSKSISFLTGAGISTESGIPDYRSEGVGLYARTKHRPIQYQDLMKNEYWRRKYWSRNYVAWERFNRAKPNVAHYTLAEWEQSQRVNWLITQNVDGLHTDAGSTKLTELHGCGKRVICTECQKISPRSEIQDMITKLNPDWAVKEIGEMRPDGDVDIPDDALINFRIPFCINCGERSILKTNVVFFGENVPMKDVDVCYEKVNSSDLLIVLGSSLSVMSSFRFIHHASIKGIPIIIINIGPTRGDHLAALRLPARVSEVVVKLNI</sequence>
<accession>A0A1I7RQU9</accession>
<dbReference type="InterPro" id="IPR026590">
    <property type="entry name" value="Ssirtuin_cat_dom"/>
</dbReference>
<keyword evidence="7" id="KW-1185">Reference proteome</keyword>
<dbReference type="WBParaSite" id="BXY_0309400.1">
    <property type="protein sequence ID" value="BXY_0309400.1"/>
    <property type="gene ID" value="BXY_0309400"/>
</dbReference>
<name>A0A1I7RQU9_BURXY</name>
<dbReference type="SUPFAM" id="SSF52467">
    <property type="entry name" value="DHS-like NAD/FAD-binding domain"/>
    <property type="match status" value="1"/>
</dbReference>
<proteinExistence type="predicted"/>
<dbReference type="InterPro" id="IPR003000">
    <property type="entry name" value="Sirtuin"/>
</dbReference>
<evidence type="ECO:0000256" key="3">
    <source>
        <dbReference type="PROSITE-ProRule" id="PRU00236"/>
    </source>
</evidence>
<dbReference type="Gene3D" id="3.40.50.1220">
    <property type="entry name" value="TPP-binding domain"/>
    <property type="match status" value="1"/>
</dbReference>
<protein>
    <submittedName>
        <fullName evidence="5">(pine wood nematode) hypothetical protein</fullName>
    </submittedName>
    <submittedName>
        <fullName evidence="8">Deacetylase sirtuin-type domain-containing protein</fullName>
    </submittedName>
</protein>
<dbReference type="InterPro" id="IPR050134">
    <property type="entry name" value="NAD-dep_sirtuin_deacylases"/>
</dbReference>
<organism evidence="6 8">
    <name type="scientific">Bursaphelenchus xylophilus</name>
    <name type="common">Pinewood nematode worm</name>
    <name type="synonym">Aphelenchoides xylophilus</name>
    <dbReference type="NCBI Taxonomy" id="6326"/>
    <lineage>
        <taxon>Eukaryota</taxon>
        <taxon>Metazoa</taxon>
        <taxon>Ecdysozoa</taxon>
        <taxon>Nematoda</taxon>
        <taxon>Chromadorea</taxon>
        <taxon>Rhabditida</taxon>
        <taxon>Tylenchina</taxon>
        <taxon>Tylenchomorpha</taxon>
        <taxon>Aphelenchoidea</taxon>
        <taxon>Aphelenchoididae</taxon>
        <taxon>Bursaphelenchus</taxon>
    </lineage>
</organism>
<reference evidence="5" key="2">
    <citation type="submission" date="2020-09" db="EMBL/GenBank/DDBJ databases">
        <authorList>
            <person name="Kikuchi T."/>
        </authorList>
    </citation>
    <scope>NUCLEOTIDE SEQUENCE</scope>
    <source>
        <strain evidence="5">Ka4C1</strain>
    </source>
</reference>
<evidence type="ECO:0000256" key="2">
    <source>
        <dbReference type="ARBA" id="ARBA00023027"/>
    </source>
</evidence>
<dbReference type="OrthoDB" id="424302at2759"/>
<dbReference type="GO" id="GO:0005759">
    <property type="term" value="C:mitochondrial matrix"/>
    <property type="evidence" value="ECO:0007669"/>
    <property type="project" value="TreeGrafter"/>
</dbReference>
<dbReference type="Pfam" id="PF02146">
    <property type="entry name" value="SIR2"/>
    <property type="match status" value="1"/>
</dbReference>
<dbReference type="eggNOG" id="KOG2683">
    <property type="taxonomic scope" value="Eukaryota"/>
</dbReference>
<dbReference type="AlphaFoldDB" id="A0A1I7RQU9"/>
<evidence type="ECO:0000313" key="7">
    <source>
        <dbReference type="Proteomes" id="UP000659654"/>
    </source>
</evidence>
<comment type="caution">
    <text evidence="3">Lacks conserved residue(s) required for the propagation of feature annotation.</text>
</comment>
<dbReference type="GO" id="GO:0070403">
    <property type="term" value="F:NAD+ binding"/>
    <property type="evidence" value="ECO:0007669"/>
    <property type="project" value="InterPro"/>
</dbReference>
<evidence type="ECO:0000256" key="1">
    <source>
        <dbReference type="ARBA" id="ARBA00022679"/>
    </source>
</evidence>
<dbReference type="GO" id="GO:0017136">
    <property type="term" value="F:histone deacetylase activity, NAD-dependent"/>
    <property type="evidence" value="ECO:0007669"/>
    <property type="project" value="TreeGrafter"/>
</dbReference>
<evidence type="ECO:0000313" key="8">
    <source>
        <dbReference type="WBParaSite" id="BXY_0309400.1"/>
    </source>
</evidence>
<dbReference type="InterPro" id="IPR029035">
    <property type="entry name" value="DHS-like_NAD/FAD-binding_dom"/>
</dbReference>
<dbReference type="SMR" id="A0A1I7RQU9"/>
<dbReference type="PANTHER" id="PTHR11085">
    <property type="entry name" value="NAD-DEPENDENT PROTEIN DEACYLASE SIRTUIN-5, MITOCHONDRIAL-RELATED"/>
    <property type="match status" value="1"/>
</dbReference>
<dbReference type="EMBL" id="CAJFDI010000006">
    <property type="protein sequence ID" value="CAD5234728.1"/>
    <property type="molecule type" value="Genomic_DNA"/>
</dbReference>
<dbReference type="Proteomes" id="UP000095284">
    <property type="component" value="Unplaced"/>
</dbReference>
<evidence type="ECO:0000313" key="5">
    <source>
        <dbReference type="EMBL" id="CAD5234728.1"/>
    </source>
</evidence>
<dbReference type="Proteomes" id="UP000659654">
    <property type="component" value="Unassembled WGS sequence"/>
</dbReference>
<reference evidence="8" key="1">
    <citation type="submission" date="2016-11" db="UniProtKB">
        <authorList>
            <consortium name="WormBaseParasite"/>
        </authorList>
    </citation>
    <scope>IDENTIFICATION</scope>
</reference>